<reference evidence="1 2" key="1">
    <citation type="submission" date="2019-04" db="EMBL/GenBank/DDBJ databases">
        <title>Comparative genomics of Aeromonas veronii strains pathogenic to fish.</title>
        <authorList>
            <person name="Cascarano M.C."/>
            <person name="Smyrli M."/>
            <person name="Katharios P."/>
        </authorList>
    </citation>
    <scope>NUCLEOTIDE SEQUENCE [LARGE SCALE GENOMIC DNA]</scope>
    <source>
        <strain evidence="1 2">XU1</strain>
    </source>
</reference>
<sequence>MKVNPYNRSLLIMGYLLKVGAASVTDISEKLGFRRTTVASSILVINEQWPDVCISKDHFKYSLTSFPQWLSKDGVIKFTDDFIEQLAQIEHEETQQVLVERQRVLQEKGFLPTRQKLKI</sequence>
<name>A0A4S5CP25_AERVE</name>
<dbReference type="AlphaFoldDB" id="A0A4S5CP25"/>
<gene>
    <name evidence="1" type="ORF">E8Q35_12150</name>
</gene>
<evidence type="ECO:0000313" key="1">
    <source>
        <dbReference type="EMBL" id="THJ44936.1"/>
    </source>
</evidence>
<dbReference type="Proteomes" id="UP000309618">
    <property type="component" value="Unassembled WGS sequence"/>
</dbReference>
<comment type="caution">
    <text evidence="1">The sequence shown here is derived from an EMBL/GenBank/DDBJ whole genome shotgun (WGS) entry which is preliminary data.</text>
</comment>
<protein>
    <recommendedName>
        <fullName evidence="3">MarR family transcriptional regulator</fullName>
    </recommendedName>
</protein>
<organism evidence="1 2">
    <name type="scientific">Aeromonas veronii</name>
    <dbReference type="NCBI Taxonomy" id="654"/>
    <lineage>
        <taxon>Bacteria</taxon>
        <taxon>Pseudomonadati</taxon>
        <taxon>Pseudomonadota</taxon>
        <taxon>Gammaproteobacteria</taxon>
        <taxon>Aeromonadales</taxon>
        <taxon>Aeromonadaceae</taxon>
        <taxon>Aeromonas</taxon>
    </lineage>
</organism>
<dbReference type="EMBL" id="SSUX01000008">
    <property type="protein sequence ID" value="THJ44936.1"/>
    <property type="molecule type" value="Genomic_DNA"/>
</dbReference>
<evidence type="ECO:0000313" key="2">
    <source>
        <dbReference type="Proteomes" id="UP000309618"/>
    </source>
</evidence>
<proteinExistence type="predicted"/>
<accession>A0A4S5CP25</accession>
<dbReference type="RefSeq" id="WP_136501758.1">
    <property type="nucleotide sequence ID" value="NZ_SSUX01000008.1"/>
</dbReference>
<evidence type="ECO:0008006" key="3">
    <source>
        <dbReference type="Google" id="ProtNLM"/>
    </source>
</evidence>